<name>A0A7C9FQ97_9BACT</name>
<sequence length="60" mass="6692">MPDPENPPAESSPCRDCACPAGQCLRGEAYLNHILQLRASEQGTDFYDTTGEYAHTEYRD</sequence>
<evidence type="ECO:0000313" key="2">
    <source>
        <dbReference type="Proteomes" id="UP000479293"/>
    </source>
</evidence>
<comment type="caution">
    <text evidence="1">The sequence shown here is derived from an EMBL/GenBank/DDBJ whole genome shotgun (WGS) entry which is preliminary data.</text>
</comment>
<proteinExistence type="predicted"/>
<dbReference type="RefSeq" id="WP_152764599.1">
    <property type="nucleotide sequence ID" value="NZ_WHLY01000002.1"/>
</dbReference>
<dbReference type="EMBL" id="WHLY01000002">
    <property type="protein sequence ID" value="MPR36571.1"/>
    <property type="molecule type" value="Genomic_DNA"/>
</dbReference>
<evidence type="ECO:0000313" key="1">
    <source>
        <dbReference type="EMBL" id="MPR36571.1"/>
    </source>
</evidence>
<accession>A0A7C9FQ97</accession>
<protein>
    <submittedName>
        <fullName evidence="1">Uncharacterized protein</fullName>
    </submittedName>
</protein>
<gene>
    <name evidence="1" type="ORF">GBK04_25325</name>
</gene>
<organism evidence="1 2">
    <name type="scientific">Salmonirosea aquatica</name>
    <dbReference type="NCBI Taxonomy" id="2654236"/>
    <lineage>
        <taxon>Bacteria</taxon>
        <taxon>Pseudomonadati</taxon>
        <taxon>Bacteroidota</taxon>
        <taxon>Cytophagia</taxon>
        <taxon>Cytophagales</taxon>
        <taxon>Spirosomataceae</taxon>
        <taxon>Salmonirosea</taxon>
    </lineage>
</organism>
<reference evidence="1 2" key="1">
    <citation type="submission" date="2019-10" db="EMBL/GenBank/DDBJ databases">
        <title>Draft Genome Sequence of Cytophagaceae sp. SJW1-29.</title>
        <authorList>
            <person name="Choi A."/>
        </authorList>
    </citation>
    <scope>NUCLEOTIDE SEQUENCE [LARGE SCALE GENOMIC DNA]</scope>
    <source>
        <strain evidence="1 2">SJW1-29</strain>
    </source>
</reference>
<keyword evidence="2" id="KW-1185">Reference proteome</keyword>
<dbReference type="AlphaFoldDB" id="A0A7C9FQ97"/>
<dbReference type="Proteomes" id="UP000479293">
    <property type="component" value="Unassembled WGS sequence"/>
</dbReference>